<protein>
    <submittedName>
        <fullName evidence="4">Isopropylmalate/citramalate isomerase small subunit</fullName>
        <ecNumber evidence="4">4.2.1.33</ecNumber>
    </submittedName>
</protein>
<dbReference type="PANTHER" id="PTHR43345:SF2">
    <property type="entry name" value="3-ISOPROPYLMALATE DEHYDRATASE SMALL SUBUNIT 1"/>
    <property type="match status" value="1"/>
</dbReference>
<comment type="similarity">
    <text evidence="1">Belongs to the LeuD family. LeuD type 2 subfamily.</text>
</comment>
<dbReference type="Gene3D" id="3.20.19.10">
    <property type="entry name" value="Aconitase, domain 4"/>
    <property type="match status" value="1"/>
</dbReference>
<dbReference type="InterPro" id="IPR011827">
    <property type="entry name" value="LeuD_type2/HacB/DmdB"/>
</dbReference>
<proteinExistence type="inferred from homology"/>
<dbReference type="PANTHER" id="PTHR43345">
    <property type="entry name" value="3-ISOPROPYLMALATE DEHYDRATASE SMALL SUBUNIT 2-RELATED-RELATED"/>
    <property type="match status" value="1"/>
</dbReference>
<dbReference type="InterPro" id="IPR033940">
    <property type="entry name" value="IPMI_Swivel"/>
</dbReference>
<accession>A0A7G9YM45</accession>
<dbReference type="NCBIfam" id="TIGR02087">
    <property type="entry name" value="LEUD_arch"/>
    <property type="match status" value="1"/>
</dbReference>
<dbReference type="EC" id="4.2.1.33" evidence="4"/>
<dbReference type="AlphaFoldDB" id="A0A7G9YM45"/>
<evidence type="ECO:0000256" key="2">
    <source>
        <dbReference type="ARBA" id="ARBA00023239"/>
    </source>
</evidence>
<keyword evidence="2 4" id="KW-0456">Lyase</keyword>
<dbReference type="InterPro" id="IPR015928">
    <property type="entry name" value="Aconitase/3IPM_dehydase_swvl"/>
</dbReference>
<dbReference type="EMBL" id="MT631370">
    <property type="protein sequence ID" value="QNO49079.1"/>
    <property type="molecule type" value="Genomic_DNA"/>
</dbReference>
<evidence type="ECO:0000313" key="4">
    <source>
        <dbReference type="EMBL" id="QNO49079.1"/>
    </source>
</evidence>
<keyword evidence="4" id="KW-0413">Isomerase</keyword>
<evidence type="ECO:0000259" key="3">
    <source>
        <dbReference type="Pfam" id="PF00694"/>
    </source>
</evidence>
<dbReference type="Pfam" id="PF00694">
    <property type="entry name" value="Aconitase_C"/>
    <property type="match status" value="1"/>
</dbReference>
<dbReference type="InterPro" id="IPR050075">
    <property type="entry name" value="LeuD"/>
</dbReference>
<feature type="domain" description="Aconitase A/isopropylmalate dehydratase small subunit swivel" evidence="3">
    <location>
        <begin position="49"/>
        <end position="107"/>
    </location>
</feature>
<reference evidence="4" key="1">
    <citation type="submission" date="2020-06" db="EMBL/GenBank/DDBJ databases">
        <title>Unique genomic features of the anaerobic methanotrophic archaea.</title>
        <authorList>
            <person name="Chadwick G.L."/>
            <person name="Skennerton C.T."/>
            <person name="Laso-Perez R."/>
            <person name="Leu A.O."/>
            <person name="Speth D.R."/>
            <person name="Yu H."/>
            <person name="Morgan-Lang C."/>
            <person name="Hatzenpichler R."/>
            <person name="Goudeau D."/>
            <person name="Malmstrom R."/>
            <person name="Brazelton W.J."/>
            <person name="Woyke T."/>
            <person name="Hallam S.J."/>
            <person name="Tyson G.W."/>
            <person name="Wegener G."/>
            <person name="Boetius A."/>
            <person name="Orphan V."/>
        </authorList>
    </citation>
    <scope>NUCLEOTIDE SEQUENCE</scope>
</reference>
<dbReference type="InterPro" id="IPR000573">
    <property type="entry name" value="AconitaseA/IPMdHydase_ssu_swvl"/>
</dbReference>
<dbReference type="GO" id="GO:0016853">
    <property type="term" value="F:isomerase activity"/>
    <property type="evidence" value="ECO:0007669"/>
    <property type="project" value="UniProtKB-KW"/>
</dbReference>
<evidence type="ECO:0000256" key="1">
    <source>
        <dbReference type="ARBA" id="ARBA00009869"/>
    </source>
</evidence>
<dbReference type="CDD" id="cd01577">
    <property type="entry name" value="IPMI_Swivel"/>
    <property type="match status" value="1"/>
</dbReference>
<organism evidence="4">
    <name type="scientific">Candidatus Methanogaster sp. ANME-2c ERB4</name>
    <dbReference type="NCBI Taxonomy" id="2759911"/>
    <lineage>
        <taxon>Archaea</taxon>
        <taxon>Methanobacteriati</taxon>
        <taxon>Methanobacteriota</taxon>
        <taxon>Stenosarchaea group</taxon>
        <taxon>Methanomicrobia</taxon>
        <taxon>Methanosarcinales</taxon>
        <taxon>ANME-2 cluster</taxon>
        <taxon>Candidatus Methanogasteraceae</taxon>
        <taxon>Candidatus Methanogaster</taxon>
    </lineage>
</organism>
<name>A0A7G9YM45_9EURY</name>
<dbReference type="SUPFAM" id="SSF52016">
    <property type="entry name" value="LeuD/IlvD-like"/>
    <property type="match status" value="1"/>
</dbReference>
<sequence>MAMKPITGKVLRVFPQDTNTDEVISGKYKYDELDLNKLAVHTFESIDPDFYTDSKHTENPIIVAKSNFGCGSSREQAPQVIAACGAVCVIAESFARIFYRNGFNIGLPLIECAGIAENVHNGDELRIDLENGQIENVTTGEHYDSSPIPEFMQELLDSGGLLRYLKEKDGYGADQ</sequence>
<gene>
    <name evidence="4" type="primary">leuD</name>
    <name evidence="4" type="ORF">FFEDGKNF_00035</name>
</gene>
<dbReference type="GO" id="GO:0003861">
    <property type="term" value="F:3-isopropylmalate dehydratase activity"/>
    <property type="evidence" value="ECO:0007669"/>
    <property type="project" value="UniProtKB-EC"/>
</dbReference>